<keyword evidence="4 5" id="KW-0472">Membrane</keyword>
<evidence type="ECO:0000256" key="3">
    <source>
        <dbReference type="ARBA" id="ARBA00022989"/>
    </source>
</evidence>
<accession>A0A553P395</accession>
<dbReference type="InterPro" id="IPR007274">
    <property type="entry name" value="Cop_transporter"/>
</dbReference>
<keyword evidence="8" id="KW-1185">Reference proteome</keyword>
<proteinExistence type="predicted"/>
<feature type="transmembrane region" description="Helical" evidence="5">
    <location>
        <begin position="432"/>
        <end position="452"/>
    </location>
</feature>
<dbReference type="PANTHER" id="PTHR12483">
    <property type="entry name" value="SOLUTE CARRIER FAMILY 31 COPPER TRANSPORTERS"/>
    <property type="match status" value="1"/>
</dbReference>
<evidence type="ECO:0000256" key="6">
    <source>
        <dbReference type="SAM" id="SignalP"/>
    </source>
</evidence>
<protein>
    <recommendedName>
        <fullName evidence="9">Copper transporter</fullName>
    </recommendedName>
</protein>
<feature type="transmembrane region" description="Helical" evidence="5">
    <location>
        <begin position="500"/>
        <end position="517"/>
    </location>
</feature>
<keyword evidence="2 5" id="KW-0812">Transmembrane</keyword>
<dbReference type="EMBL" id="VCGU01000008">
    <property type="protein sequence ID" value="TRY72167.1"/>
    <property type="molecule type" value="Genomic_DNA"/>
</dbReference>
<evidence type="ECO:0000256" key="2">
    <source>
        <dbReference type="ARBA" id="ARBA00022692"/>
    </source>
</evidence>
<gene>
    <name evidence="7" type="ORF">TCAL_09058</name>
</gene>
<feature type="signal peptide" evidence="6">
    <location>
        <begin position="1"/>
        <end position="18"/>
    </location>
</feature>
<sequence>MRAVVLVGLLLGLSGIHGDLLPQIEEKDLFQAVKSRALDDLRNLMDKGGKLSAFVIGSSDKYGQAVEAFRTQAPKCMQSLDNLPHLELSDGSVRTTFASVNGSQYPGCLNSITEALSQHFSYLEDLVTQVAQIVVNRDLVYQVPGQLQTIELSDAPYKDHIHVYESSNNSQSSQHEAEYMVPYHVDNGLFLLITPFPGHGLQLQLSDGSVLKTDDLRSQDVLVLFGLAMTQWMLQGDKKADLFYPTPHAVPGMAFSGVKVRSVFARMKVAPPMATPETDHAHHLATFEEIFMQKKAPENQDSKICSANLDSNDSLQSRDPWLKAMDTLCDTGDAFCWMGCYPLPKECPDPARATCFSEVTNVTCSTEKGGKPMDPTCKWACLPESAKAIQPKDFCNGRMGMLMFGFDFSGNKNNPCIVLFFEVWTLDTPWKFVLALIGVAGMGFCIEALMAMRRWILKRAPPFHRLRPLSRKSLIITIFGLKLVLGYLAMLVAMTYSFELFLFVIIGFVIGHAIFNINSDLGQSIDPCCSSSCDGKPIGTPLMTHSGSGHEETNCLMSPSNSAQPILDQKV</sequence>
<keyword evidence="6" id="KW-0732">Signal</keyword>
<feature type="transmembrane region" description="Helical" evidence="5">
    <location>
        <begin position="473"/>
        <end position="494"/>
    </location>
</feature>
<evidence type="ECO:0000313" key="7">
    <source>
        <dbReference type="EMBL" id="TRY72167.1"/>
    </source>
</evidence>
<reference evidence="7 8" key="1">
    <citation type="journal article" date="2018" name="Nat. Ecol. Evol.">
        <title>Genomic signatures of mitonuclear coevolution across populations of Tigriopus californicus.</title>
        <authorList>
            <person name="Barreto F.S."/>
            <person name="Watson E.T."/>
            <person name="Lima T.G."/>
            <person name="Willett C.S."/>
            <person name="Edmands S."/>
            <person name="Li W."/>
            <person name="Burton R.S."/>
        </authorList>
    </citation>
    <scope>NUCLEOTIDE SEQUENCE [LARGE SCALE GENOMIC DNA]</scope>
    <source>
        <strain evidence="7 8">San Diego</strain>
    </source>
</reference>
<evidence type="ECO:0000256" key="5">
    <source>
        <dbReference type="SAM" id="Phobius"/>
    </source>
</evidence>
<dbReference type="GO" id="GO:0016020">
    <property type="term" value="C:membrane"/>
    <property type="evidence" value="ECO:0007669"/>
    <property type="project" value="UniProtKB-SubCell"/>
</dbReference>
<comment type="caution">
    <text evidence="7">The sequence shown here is derived from an EMBL/GenBank/DDBJ whole genome shotgun (WGS) entry which is preliminary data.</text>
</comment>
<keyword evidence="3 5" id="KW-1133">Transmembrane helix</keyword>
<comment type="subcellular location">
    <subcellularLocation>
        <location evidence="1">Membrane</location>
    </subcellularLocation>
</comment>
<evidence type="ECO:0008006" key="9">
    <source>
        <dbReference type="Google" id="ProtNLM"/>
    </source>
</evidence>
<evidence type="ECO:0000256" key="4">
    <source>
        <dbReference type="ARBA" id="ARBA00023136"/>
    </source>
</evidence>
<dbReference type="Proteomes" id="UP000318571">
    <property type="component" value="Chromosome 7"/>
</dbReference>
<feature type="chain" id="PRO_5021720743" description="Copper transporter" evidence="6">
    <location>
        <begin position="19"/>
        <end position="571"/>
    </location>
</feature>
<evidence type="ECO:0000313" key="8">
    <source>
        <dbReference type="Proteomes" id="UP000318571"/>
    </source>
</evidence>
<evidence type="ECO:0000256" key="1">
    <source>
        <dbReference type="ARBA" id="ARBA00004370"/>
    </source>
</evidence>
<dbReference type="AlphaFoldDB" id="A0A553P395"/>
<organism evidence="7 8">
    <name type="scientific">Tigriopus californicus</name>
    <name type="common">Marine copepod</name>
    <dbReference type="NCBI Taxonomy" id="6832"/>
    <lineage>
        <taxon>Eukaryota</taxon>
        <taxon>Metazoa</taxon>
        <taxon>Ecdysozoa</taxon>
        <taxon>Arthropoda</taxon>
        <taxon>Crustacea</taxon>
        <taxon>Multicrustacea</taxon>
        <taxon>Hexanauplia</taxon>
        <taxon>Copepoda</taxon>
        <taxon>Harpacticoida</taxon>
        <taxon>Harpacticidae</taxon>
        <taxon>Tigriopus</taxon>
    </lineage>
</organism>
<dbReference type="GO" id="GO:0005375">
    <property type="term" value="F:copper ion transmembrane transporter activity"/>
    <property type="evidence" value="ECO:0007669"/>
    <property type="project" value="InterPro"/>
</dbReference>
<name>A0A553P395_TIGCA</name>